<dbReference type="EMBL" id="JAUHHC010000006">
    <property type="protein sequence ID" value="MDN3922883.1"/>
    <property type="molecule type" value="Genomic_DNA"/>
</dbReference>
<comment type="similarity">
    <text evidence="1">Belongs to the thioesterase PaaI family.</text>
</comment>
<feature type="domain" description="Thioesterase" evidence="3">
    <location>
        <begin position="48"/>
        <end position="120"/>
    </location>
</feature>
<dbReference type="InterPro" id="IPR006683">
    <property type="entry name" value="Thioestr_dom"/>
</dbReference>
<dbReference type="Gene3D" id="3.10.129.10">
    <property type="entry name" value="Hotdog Thioesterase"/>
    <property type="match status" value="1"/>
</dbReference>
<dbReference type="InterPro" id="IPR003736">
    <property type="entry name" value="PAAI_dom"/>
</dbReference>
<evidence type="ECO:0000313" key="5">
    <source>
        <dbReference type="Proteomes" id="UP001228044"/>
    </source>
</evidence>
<dbReference type="GO" id="GO:0016787">
    <property type="term" value="F:hydrolase activity"/>
    <property type="evidence" value="ECO:0007669"/>
    <property type="project" value="UniProtKB-KW"/>
</dbReference>
<evidence type="ECO:0000256" key="1">
    <source>
        <dbReference type="ARBA" id="ARBA00008324"/>
    </source>
</evidence>
<comment type="caution">
    <text evidence="4">The sequence shown here is derived from an EMBL/GenBank/DDBJ whole genome shotgun (WGS) entry which is preliminary data.</text>
</comment>
<dbReference type="InterPro" id="IPR039298">
    <property type="entry name" value="ACOT13"/>
</dbReference>
<evidence type="ECO:0000259" key="3">
    <source>
        <dbReference type="Pfam" id="PF03061"/>
    </source>
</evidence>
<proteinExistence type="inferred from homology"/>
<keyword evidence="2 4" id="KW-0378">Hydrolase</keyword>
<dbReference type="NCBIfam" id="TIGR00369">
    <property type="entry name" value="unchar_dom_1"/>
    <property type="match status" value="1"/>
</dbReference>
<reference evidence="4 5" key="1">
    <citation type="submission" date="2023-06" db="EMBL/GenBank/DDBJ databases">
        <title>Pelomonas sp. PFR6 16S ribosomal RNA gene Genome sequencing and assembly.</title>
        <authorList>
            <person name="Woo H."/>
        </authorList>
    </citation>
    <scope>NUCLEOTIDE SEQUENCE [LARGE SCALE GENOMIC DNA]</scope>
    <source>
        <strain evidence="4 5">PFR6</strain>
    </source>
</reference>
<dbReference type="RefSeq" id="WP_290361193.1">
    <property type="nucleotide sequence ID" value="NZ_JAUHHC010000006.1"/>
</dbReference>
<gene>
    <name evidence="4" type="ORF">QWJ38_21535</name>
</gene>
<sequence>MDADLDSLRRFFASAPFMVELGVRPMAVEPGRVRTELTLERKHLQHTGVAHAGVLASLADHSMGAAAQTLAPEGHWILTAEFKTNLLRGSRGDKLVCEAWVLKPGRQIMFTEAEVHAISGEGDEQQRQLVVKASGTMAVTQAK</sequence>
<dbReference type="Proteomes" id="UP001228044">
    <property type="component" value="Unassembled WGS sequence"/>
</dbReference>
<accession>A0ABT8DZ71</accession>
<dbReference type="Pfam" id="PF03061">
    <property type="entry name" value="4HBT"/>
    <property type="match status" value="1"/>
</dbReference>
<keyword evidence="5" id="KW-1185">Reference proteome</keyword>
<name>A0ABT8DZ71_9BURK</name>
<dbReference type="CDD" id="cd03443">
    <property type="entry name" value="PaaI_thioesterase"/>
    <property type="match status" value="1"/>
</dbReference>
<dbReference type="SUPFAM" id="SSF54637">
    <property type="entry name" value="Thioesterase/thiol ester dehydrase-isomerase"/>
    <property type="match status" value="1"/>
</dbReference>
<dbReference type="InterPro" id="IPR029069">
    <property type="entry name" value="HotDog_dom_sf"/>
</dbReference>
<protein>
    <submittedName>
        <fullName evidence="4">PaaI family thioesterase</fullName>
        <ecNumber evidence="4">3.1.2.-</ecNumber>
    </submittedName>
</protein>
<evidence type="ECO:0000313" key="4">
    <source>
        <dbReference type="EMBL" id="MDN3922883.1"/>
    </source>
</evidence>
<dbReference type="EC" id="3.1.2.-" evidence="4"/>
<dbReference type="PANTHER" id="PTHR21660:SF1">
    <property type="entry name" value="ACYL-COENZYME A THIOESTERASE 13"/>
    <property type="match status" value="1"/>
</dbReference>
<organism evidence="4 5">
    <name type="scientific">Roseateles violae</name>
    <dbReference type="NCBI Taxonomy" id="3058042"/>
    <lineage>
        <taxon>Bacteria</taxon>
        <taxon>Pseudomonadati</taxon>
        <taxon>Pseudomonadota</taxon>
        <taxon>Betaproteobacteria</taxon>
        <taxon>Burkholderiales</taxon>
        <taxon>Sphaerotilaceae</taxon>
        <taxon>Roseateles</taxon>
    </lineage>
</organism>
<evidence type="ECO:0000256" key="2">
    <source>
        <dbReference type="ARBA" id="ARBA00022801"/>
    </source>
</evidence>
<dbReference type="PANTHER" id="PTHR21660">
    <property type="entry name" value="THIOESTERASE SUPERFAMILY MEMBER-RELATED"/>
    <property type="match status" value="1"/>
</dbReference>